<evidence type="ECO:0000256" key="3">
    <source>
        <dbReference type="ARBA" id="ARBA00072052"/>
    </source>
</evidence>
<dbReference type="SUPFAM" id="SSF69340">
    <property type="entry name" value="C-terminal domain of adenylylcyclase associated protein"/>
    <property type="match status" value="1"/>
</dbReference>
<keyword evidence="8" id="KW-1185">Reference proteome</keyword>
<feature type="compositionally biased region" description="Low complexity" evidence="5">
    <location>
        <begin position="314"/>
        <end position="334"/>
    </location>
</feature>
<dbReference type="Proteomes" id="UP001204833">
    <property type="component" value="Unassembled WGS sequence"/>
</dbReference>
<proteinExistence type="inferred from homology"/>
<evidence type="ECO:0000259" key="6">
    <source>
        <dbReference type="PROSITE" id="PS51329"/>
    </source>
</evidence>
<feature type="region of interest" description="Disordered" evidence="5">
    <location>
        <begin position="281"/>
        <end position="387"/>
    </location>
</feature>
<comment type="similarity">
    <text evidence="1 4">Belongs to the CAP family.</text>
</comment>
<feature type="compositionally biased region" description="Polar residues" evidence="5">
    <location>
        <begin position="42"/>
        <end position="74"/>
    </location>
</feature>
<dbReference type="GO" id="GO:0008179">
    <property type="term" value="F:adenylate cyclase binding"/>
    <property type="evidence" value="ECO:0007669"/>
    <property type="project" value="TreeGrafter"/>
</dbReference>
<dbReference type="Gene3D" id="1.25.40.330">
    <property type="entry name" value="Adenylate cyclase-associated CAP, N-terminal domain"/>
    <property type="match status" value="1"/>
</dbReference>
<evidence type="ECO:0000313" key="8">
    <source>
        <dbReference type="Proteomes" id="UP001204833"/>
    </source>
</evidence>
<dbReference type="SMART" id="SM00673">
    <property type="entry name" value="CARP"/>
    <property type="match status" value="2"/>
</dbReference>
<evidence type="ECO:0000256" key="4">
    <source>
        <dbReference type="RuleBase" id="RU000647"/>
    </source>
</evidence>
<dbReference type="PANTHER" id="PTHR10652">
    <property type="entry name" value="ADENYLYL CYCLASE-ASSOCIATED PROTEIN"/>
    <property type="match status" value="1"/>
</dbReference>
<dbReference type="GeneID" id="76153164"/>
<dbReference type="GO" id="GO:0019933">
    <property type="term" value="P:cAMP-mediated signaling"/>
    <property type="evidence" value="ECO:0007669"/>
    <property type="project" value="TreeGrafter"/>
</dbReference>
<dbReference type="InterPro" id="IPR017901">
    <property type="entry name" value="C-CAP_CF_C-like"/>
</dbReference>
<feature type="compositionally biased region" description="Polar residues" evidence="5">
    <location>
        <begin position="281"/>
        <end position="296"/>
    </location>
</feature>
<evidence type="ECO:0000256" key="5">
    <source>
        <dbReference type="SAM" id="MobiDB-lite"/>
    </source>
</evidence>
<dbReference type="GO" id="GO:0005737">
    <property type="term" value="C:cytoplasm"/>
    <property type="evidence" value="ECO:0007669"/>
    <property type="project" value="TreeGrafter"/>
</dbReference>
<dbReference type="EMBL" id="JAIHNG010000176">
    <property type="protein sequence ID" value="KAI5948927.1"/>
    <property type="molecule type" value="Genomic_DNA"/>
</dbReference>
<dbReference type="InterPro" id="IPR001837">
    <property type="entry name" value="Adenylate_cyclase-assoc_CAP"/>
</dbReference>
<feature type="compositionally biased region" description="Basic and acidic residues" evidence="5">
    <location>
        <begin position="353"/>
        <end position="369"/>
    </location>
</feature>
<dbReference type="Pfam" id="PF21938">
    <property type="entry name" value="CAP_N"/>
    <property type="match status" value="1"/>
</dbReference>
<evidence type="ECO:0000313" key="7">
    <source>
        <dbReference type="EMBL" id="KAI5948927.1"/>
    </source>
</evidence>
<dbReference type="InterPro" id="IPR053950">
    <property type="entry name" value="CAP_N"/>
</dbReference>
<dbReference type="InterPro" id="IPR013992">
    <property type="entry name" value="Adenylate_cyclase-assoc_CAP_N"/>
</dbReference>
<comment type="function">
    <text evidence="2">The N-terminal domain binds to adenylyl cyclase, thereby enabling adenylyl cyclase to be activated by upstream regulatory signals, such as Ras. The C-terminal domain is required for normal cellular morphology and growth control.</text>
</comment>
<dbReference type="SUPFAM" id="SSF101278">
    <property type="entry name" value="N-terminal domain of adenylylcyclase associated protein, CAP"/>
    <property type="match status" value="1"/>
</dbReference>
<organism evidence="7 8">
    <name type="scientific">Candida theae</name>
    <dbReference type="NCBI Taxonomy" id="1198502"/>
    <lineage>
        <taxon>Eukaryota</taxon>
        <taxon>Fungi</taxon>
        <taxon>Dikarya</taxon>
        <taxon>Ascomycota</taxon>
        <taxon>Saccharomycotina</taxon>
        <taxon>Pichiomycetes</taxon>
        <taxon>Debaryomycetaceae</taxon>
        <taxon>Candida/Lodderomyces clade</taxon>
        <taxon>Candida</taxon>
    </lineage>
</organism>
<dbReference type="AlphaFoldDB" id="A0AAD5FWB9"/>
<accession>A0AAD5FWB9</accession>
<reference evidence="7 8" key="1">
    <citation type="journal article" date="2022" name="DNA Res.">
        <title>Genome analysis of five recently described species of the CUG-Ser clade uncovers Candida theae as a new hybrid lineage with pathogenic potential in the Candida parapsilosis species complex.</title>
        <authorList>
            <person name="Mixao V."/>
            <person name="Del Olmo V."/>
            <person name="Hegedusova E."/>
            <person name="Saus E."/>
            <person name="Pryszcz L."/>
            <person name="Cillingova A."/>
            <person name="Nosek J."/>
            <person name="Gabaldon T."/>
        </authorList>
    </citation>
    <scope>NUCLEOTIDE SEQUENCE [LARGE SCALE GENOMIC DNA]</scope>
    <source>
        <strain evidence="7 8">CBS 12239</strain>
    </source>
</reference>
<dbReference type="PANTHER" id="PTHR10652:SF0">
    <property type="entry name" value="ADENYLYL CYCLASE-ASSOCIATED PROTEIN"/>
    <property type="match status" value="1"/>
</dbReference>
<protein>
    <recommendedName>
        <fullName evidence="3 4">Adenylyl cyclase-associated protein</fullName>
    </recommendedName>
</protein>
<evidence type="ECO:0000256" key="2">
    <source>
        <dbReference type="ARBA" id="ARBA00054756"/>
    </source>
</evidence>
<feature type="region of interest" description="Disordered" evidence="5">
    <location>
        <begin position="41"/>
        <end position="74"/>
    </location>
</feature>
<gene>
    <name evidence="7" type="ORF">KGF57_005120</name>
</gene>
<dbReference type="InterPro" id="IPR016098">
    <property type="entry name" value="CAP/MinC_C"/>
</dbReference>
<feature type="compositionally biased region" description="Polar residues" evidence="5">
    <location>
        <begin position="341"/>
        <end position="350"/>
    </location>
</feature>
<name>A0AAD5FWB9_9ASCO</name>
<dbReference type="PROSITE" id="PS51329">
    <property type="entry name" value="C_CAP_COFACTOR_C"/>
    <property type="match status" value="1"/>
</dbReference>
<dbReference type="InterPro" id="IPR013912">
    <property type="entry name" value="Adenylate_cyclase-assoc_CAP_C"/>
</dbReference>
<feature type="compositionally biased region" description="Pro residues" evidence="5">
    <location>
        <begin position="298"/>
        <end position="313"/>
    </location>
</feature>
<dbReference type="RefSeq" id="XP_051606437.1">
    <property type="nucleotide sequence ID" value="XM_051754703.1"/>
</dbReference>
<dbReference type="InterPro" id="IPR036223">
    <property type="entry name" value="CAP_C_sf"/>
</dbReference>
<evidence type="ECO:0000256" key="1">
    <source>
        <dbReference type="ARBA" id="ARBA00007659"/>
    </source>
</evidence>
<dbReference type="Pfam" id="PF01213">
    <property type="entry name" value="CAP_N-CM"/>
    <property type="match status" value="1"/>
</dbReference>
<dbReference type="InterPro" id="IPR018106">
    <property type="entry name" value="CAP_CS_N"/>
</dbReference>
<dbReference type="Pfam" id="PF08603">
    <property type="entry name" value="CAP_C"/>
    <property type="match status" value="1"/>
</dbReference>
<sequence>MSAEESQFNVQGYNIVTILKRLEAATSRLEDITVFSEEANKQRNGTQAQAANSTHVPQGNSANETLDSTASASSVSLGETTTRVKVVPQEKKKKKKSILAFEQFIHDYVVPFVDTSHQIDPVVGESAKLFADAFVEQTKFLEIVSESRKPDMVDPLLGQVLAPLNDKISRINNLKDENRRSSYFNHLNTLSESGAVFFWIGVDTPVSYVSDIKDSAKFWSDRVLKEYKDKDKTNVDWVNQIAQIFDALKSYVKEYHTKGAAWNANGKPFVEAVEEFNSSTKGLAGDTQQNKNSTASGPPAPAPAPVPPPPPPASFFEESSTPSNNSTGTSSEGGMNAVFAQLNQGSNVTSGLKKVDKSEMTHKNPELRKQPPVAPKKPKTLSGHSTYAAPTTATAAPKKAPKKELIDGSKWIIQNFTQGDVQGPIVIDTENSQSVFIGNCSDITIQLKGKANAVTISETKKVGVVIDSLISGVEIIKSHKYGLQVIGLVPMISIDQSDEGSIYLSTESIDNDCQIYTSKTTALNVNVPEANNDFKELAVPEQIVSTVKNGVLTSSIVEHAG</sequence>
<dbReference type="Gene3D" id="2.160.20.70">
    <property type="match status" value="1"/>
</dbReference>
<dbReference type="InterPro" id="IPR006599">
    <property type="entry name" value="CARP_motif"/>
</dbReference>
<dbReference type="PROSITE" id="PS01088">
    <property type="entry name" value="CAP_1"/>
    <property type="match status" value="1"/>
</dbReference>
<dbReference type="GO" id="GO:0007015">
    <property type="term" value="P:actin filament organization"/>
    <property type="evidence" value="ECO:0007669"/>
    <property type="project" value="TreeGrafter"/>
</dbReference>
<comment type="caution">
    <text evidence="7">The sequence shown here is derived from an EMBL/GenBank/DDBJ whole genome shotgun (WGS) entry which is preliminary data.</text>
</comment>
<feature type="domain" description="C-CAP/cofactor C-like" evidence="6">
    <location>
        <begin position="397"/>
        <end position="539"/>
    </location>
</feature>
<dbReference type="GO" id="GO:0003779">
    <property type="term" value="F:actin binding"/>
    <property type="evidence" value="ECO:0007669"/>
    <property type="project" value="InterPro"/>
</dbReference>
<dbReference type="InterPro" id="IPR036222">
    <property type="entry name" value="CAP_N_sf"/>
</dbReference>
<dbReference type="FunFam" id="1.25.40.330:FF:000001">
    <property type="entry name" value="Adenylyl cyclase-associated protein"/>
    <property type="match status" value="1"/>
</dbReference>